<feature type="domain" description="Ketosynthase family 3 (KS3)" evidence="20">
    <location>
        <begin position="16"/>
        <end position="434"/>
    </location>
</feature>
<dbReference type="InterPro" id="IPR018201">
    <property type="entry name" value="Ketoacyl_synth_AS"/>
</dbReference>
<dbReference type="VEuPathDB" id="VectorBase:PHUM291700"/>
<dbReference type="SMART" id="SM00825">
    <property type="entry name" value="PKS_KS"/>
    <property type="match status" value="1"/>
</dbReference>
<gene>
    <name evidence="22" type="primary">8229680</name>
    <name evidence="21" type="ORF">Phum_PHUM291700</name>
</gene>
<dbReference type="NCBIfam" id="TIGR03150">
    <property type="entry name" value="fabF"/>
    <property type="match status" value="1"/>
</dbReference>
<dbReference type="eggNOG" id="KOG1394">
    <property type="taxonomic scope" value="Eukaryota"/>
</dbReference>
<evidence type="ECO:0000256" key="2">
    <source>
        <dbReference type="ARBA" id="ARBA00008467"/>
    </source>
</evidence>
<dbReference type="Pfam" id="PF02801">
    <property type="entry name" value="Ketoacyl-synt_C"/>
    <property type="match status" value="1"/>
</dbReference>
<evidence type="ECO:0000256" key="8">
    <source>
        <dbReference type="ARBA" id="ARBA00023315"/>
    </source>
</evidence>
<dbReference type="InterPro" id="IPR016039">
    <property type="entry name" value="Thiolase-like"/>
</dbReference>
<evidence type="ECO:0000256" key="18">
    <source>
        <dbReference type="PIRSR" id="PIRSR000447-1"/>
    </source>
</evidence>
<feature type="active site" description="For beta-ketoacyl synthase activity" evidence="18">
    <location>
        <position position="180"/>
    </location>
</feature>
<comment type="catalytic activity">
    <reaction evidence="12">
        <text>a fatty acyl-[ACP] + malonyl-[ACP] + H(+) = a 3-oxoacyl-[ACP] + holo-[ACP] + CO2</text>
        <dbReference type="Rhea" id="RHEA:22836"/>
        <dbReference type="Rhea" id="RHEA-COMP:9623"/>
        <dbReference type="Rhea" id="RHEA-COMP:9685"/>
        <dbReference type="Rhea" id="RHEA-COMP:9916"/>
        <dbReference type="Rhea" id="RHEA-COMP:14125"/>
        <dbReference type="ChEBI" id="CHEBI:15378"/>
        <dbReference type="ChEBI" id="CHEBI:16526"/>
        <dbReference type="ChEBI" id="CHEBI:64479"/>
        <dbReference type="ChEBI" id="CHEBI:78449"/>
        <dbReference type="ChEBI" id="CHEBI:78776"/>
        <dbReference type="ChEBI" id="CHEBI:138651"/>
        <dbReference type="EC" id="2.3.1.41"/>
    </reaction>
    <physiologicalReaction direction="left-to-right" evidence="12">
        <dbReference type="Rhea" id="RHEA:22837"/>
    </physiologicalReaction>
</comment>
<dbReference type="CTD" id="8229680"/>
<dbReference type="EMBL" id="AAZO01003382">
    <property type="status" value="NOT_ANNOTATED_CDS"/>
    <property type="molecule type" value="Genomic_DNA"/>
</dbReference>
<dbReference type="Pfam" id="PF00109">
    <property type="entry name" value="ketoacyl-synt"/>
    <property type="match status" value="1"/>
</dbReference>
<comment type="function">
    <text evidence="16">May play a role in the biosynthesis of lipoic acid as well as longer chain fatty acids required for optimal mitochondrial function.</text>
</comment>
<dbReference type="STRING" id="121224.E0VLQ4"/>
<dbReference type="PROSITE" id="PS00606">
    <property type="entry name" value="KS3_1"/>
    <property type="match status" value="1"/>
</dbReference>
<dbReference type="GO" id="GO:0005739">
    <property type="term" value="C:mitochondrion"/>
    <property type="evidence" value="ECO:0007669"/>
    <property type="project" value="TreeGrafter"/>
</dbReference>
<dbReference type="PIRSF" id="PIRSF000447">
    <property type="entry name" value="KAS_II"/>
    <property type="match status" value="1"/>
</dbReference>
<keyword evidence="3 17" id="KW-0444">Lipid biosynthesis</keyword>
<evidence type="ECO:0000256" key="9">
    <source>
        <dbReference type="ARBA" id="ARBA00047394"/>
    </source>
</evidence>
<dbReference type="PANTHER" id="PTHR11712">
    <property type="entry name" value="POLYKETIDE SYNTHASE-RELATED"/>
    <property type="match status" value="1"/>
</dbReference>
<sequence>MLLNVIKRGLHATGDPVRVVITGMGVVSPIGKTLANAWENILAGECAVVSLREEEYQSLPCKIACKIPDKNEFISDRFSKSELRTMAPATAIALIATEEALKDARWSPRTNEDKLNTGVAIGMGMIDLNDVCQTSEDLKIKGYKKVSPYFVPRILPNMAAGQVSIKHGLQGPNHSVSTACATGAHSIGDAFRFIQNGDAKVMICGGAESCISPLSIAGFSRLRALATNFNDTPKKASRPFDKDRNGFIMGEGSAIFVLEELNHAVKRNAKIYAEILGYGLSGDASHLTAPSEDGTGAILSMQRALKNSGLEPQDIGYINAHATSTPIGDAIESRAIKYVFGDHTNNIKVSSTKGSHGHLLGAAGNLESVFTVMAIKSENLPPSLNIENVDEDTKLNFVTEPGEKWITKSSDGRRIALKNAFGFGGTNATLSSIYDKTITVSWKFVIWK</sequence>
<organism>
    <name type="scientific">Pediculus humanus subsp. corporis</name>
    <name type="common">Body louse</name>
    <dbReference type="NCBI Taxonomy" id="121224"/>
    <lineage>
        <taxon>Eukaryota</taxon>
        <taxon>Metazoa</taxon>
        <taxon>Ecdysozoa</taxon>
        <taxon>Arthropoda</taxon>
        <taxon>Hexapoda</taxon>
        <taxon>Insecta</taxon>
        <taxon>Pterygota</taxon>
        <taxon>Neoptera</taxon>
        <taxon>Paraneoptera</taxon>
        <taxon>Psocodea</taxon>
        <taxon>Troctomorpha</taxon>
        <taxon>Phthiraptera</taxon>
        <taxon>Anoplura</taxon>
        <taxon>Pediculidae</taxon>
        <taxon>Pediculus</taxon>
    </lineage>
</organism>
<protein>
    <recommendedName>
        <fullName evidence="17">3-oxoacyl-[acyl-carrier-protein] synthase</fullName>
    </recommendedName>
</protein>
<comment type="catalytic activity">
    <reaction evidence="14">
        <text>butanoyl-[ACP] + malonyl-[ACP] + H(+) = 3-oxohexanoyl-[ACP] + holo-[ACP] + CO2</text>
        <dbReference type="Rhea" id="RHEA:41820"/>
        <dbReference type="Rhea" id="RHEA-COMP:9623"/>
        <dbReference type="Rhea" id="RHEA-COMP:9628"/>
        <dbReference type="Rhea" id="RHEA-COMP:9629"/>
        <dbReference type="Rhea" id="RHEA-COMP:9685"/>
        <dbReference type="ChEBI" id="CHEBI:15378"/>
        <dbReference type="ChEBI" id="CHEBI:16526"/>
        <dbReference type="ChEBI" id="CHEBI:64479"/>
        <dbReference type="ChEBI" id="CHEBI:78449"/>
        <dbReference type="ChEBI" id="CHEBI:78454"/>
        <dbReference type="ChEBI" id="CHEBI:78456"/>
    </reaction>
    <physiologicalReaction direction="left-to-right" evidence="14">
        <dbReference type="Rhea" id="RHEA:41821"/>
    </physiologicalReaction>
</comment>
<dbReference type="OrthoDB" id="5334845at2759"/>
<dbReference type="InterPro" id="IPR014031">
    <property type="entry name" value="Ketoacyl_synth_C"/>
</dbReference>
<evidence type="ECO:0000313" key="22">
    <source>
        <dbReference type="EnsemblMetazoa" id="PHUM291700-PA"/>
    </source>
</evidence>
<dbReference type="PANTHER" id="PTHR11712:SF336">
    <property type="entry name" value="3-OXOACYL-[ACYL-CARRIER-PROTEIN] SYNTHASE, MITOCHONDRIAL"/>
    <property type="match status" value="1"/>
</dbReference>
<dbReference type="PROSITE" id="PS52004">
    <property type="entry name" value="KS3_2"/>
    <property type="match status" value="1"/>
</dbReference>
<reference evidence="21" key="1">
    <citation type="submission" date="2007-04" db="EMBL/GenBank/DDBJ databases">
        <title>Annotation of Pediculus humanus corporis strain USDA.</title>
        <authorList>
            <person name="Kirkness E."/>
            <person name="Hannick L."/>
            <person name="Hass B."/>
            <person name="Bruggner R."/>
            <person name="Lawson D."/>
            <person name="Bidwell S."/>
            <person name="Joardar V."/>
            <person name="Caler E."/>
            <person name="Walenz B."/>
            <person name="Inman J."/>
            <person name="Schobel S."/>
            <person name="Galinsky K."/>
            <person name="Amedeo P."/>
            <person name="Strausberg R."/>
        </authorList>
    </citation>
    <scope>NUCLEOTIDE SEQUENCE</scope>
    <source>
        <strain evidence="21">USDA</strain>
    </source>
</reference>
<comment type="catalytic activity">
    <reaction evidence="9">
        <text>hexanoyl-[ACP] + malonyl-[ACP] + H(+) = 3-oxooctanoyl-[ACP] + holo-[ACP] + CO2</text>
        <dbReference type="Rhea" id="RHEA:41836"/>
        <dbReference type="Rhea" id="RHEA-COMP:9623"/>
        <dbReference type="Rhea" id="RHEA-COMP:9632"/>
        <dbReference type="Rhea" id="RHEA-COMP:9633"/>
        <dbReference type="Rhea" id="RHEA-COMP:9685"/>
        <dbReference type="ChEBI" id="CHEBI:15378"/>
        <dbReference type="ChEBI" id="CHEBI:16526"/>
        <dbReference type="ChEBI" id="CHEBI:64479"/>
        <dbReference type="ChEBI" id="CHEBI:78449"/>
        <dbReference type="ChEBI" id="CHEBI:78459"/>
        <dbReference type="ChEBI" id="CHEBI:78460"/>
    </reaction>
    <physiologicalReaction direction="left-to-right" evidence="9">
        <dbReference type="Rhea" id="RHEA:41837"/>
    </physiologicalReaction>
</comment>
<evidence type="ECO:0000256" key="14">
    <source>
        <dbReference type="ARBA" id="ARBA00049449"/>
    </source>
</evidence>
<dbReference type="GO" id="GO:0004315">
    <property type="term" value="F:3-oxoacyl-[acyl-carrier-protein] synthase activity"/>
    <property type="evidence" value="ECO:0007669"/>
    <property type="project" value="UniProtKB-EC"/>
</dbReference>
<evidence type="ECO:0000256" key="16">
    <source>
        <dbReference type="ARBA" id="ARBA00054575"/>
    </source>
</evidence>
<evidence type="ECO:0000256" key="19">
    <source>
        <dbReference type="RuleBase" id="RU003694"/>
    </source>
</evidence>
<dbReference type="CDD" id="cd00834">
    <property type="entry name" value="KAS_I_II"/>
    <property type="match status" value="1"/>
</dbReference>
<reference evidence="21" key="2">
    <citation type="submission" date="2007-04" db="EMBL/GenBank/DDBJ databases">
        <title>The genome of the human body louse.</title>
        <authorList>
            <consortium name="The Human Body Louse Genome Consortium"/>
            <person name="Kirkness E."/>
            <person name="Walenz B."/>
            <person name="Hass B."/>
            <person name="Bruggner R."/>
            <person name="Strausberg R."/>
        </authorList>
    </citation>
    <scope>NUCLEOTIDE SEQUENCE</scope>
    <source>
        <strain evidence="21">USDA</strain>
    </source>
</reference>
<dbReference type="KEGG" id="phu:Phum_PHUM291700"/>
<dbReference type="InterPro" id="IPR020841">
    <property type="entry name" value="PKS_Beta-ketoAc_synthase_dom"/>
</dbReference>
<evidence type="ECO:0000259" key="20">
    <source>
        <dbReference type="PROSITE" id="PS52004"/>
    </source>
</evidence>
<keyword evidence="4 17" id="KW-0808">Transferase</keyword>
<comment type="catalytic activity">
    <reaction evidence="15">
        <text>octanoyl-[ACP] + malonyl-[ACP] + H(+) = 3-oxodecanoyl-[ACP] + holo-[ACP] + CO2</text>
        <dbReference type="Rhea" id="RHEA:41852"/>
        <dbReference type="Rhea" id="RHEA-COMP:9623"/>
        <dbReference type="Rhea" id="RHEA-COMP:9636"/>
        <dbReference type="Rhea" id="RHEA-COMP:9637"/>
        <dbReference type="Rhea" id="RHEA-COMP:9685"/>
        <dbReference type="ChEBI" id="CHEBI:15378"/>
        <dbReference type="ChEBI" id="CHEBI:16526"/>
        <dbReference type="ChEBI" id="CHEBI:64479"/>
        <dbReference type="ChEBI" id="CHEBI:78449"/>
        <dbReference type="ChEBI" id="CHEBI:78463"/>
        <dbReference type="ChEBI" id="CHEBI:78464"/>
    </reaction>
    <physiologicalReaction direction="left-to-right" evidence="15">
        <dbReference type="Rhea" id="RHEA:41853"/>
    </physiologicalReaction>
</comment>
<dbReference type="InterPro" id="IPR014030">
    <property type="entry name" value="Ketoacyl_synth_N"/>
</dbReference>
<comment type="catalytic activity">
    <reaction evidence="13">
        <text>decanoyl-[ACP] + malonyl-[ACP] + H(+) = 3-oxododecanoyl-[ACP] + holo-[ACP] + CO2</text>
        <dbReference type="Rhea" id="RHEA:41868"/>
        <dbReference type="Rhea" id="RHEA-COMP:9623"/>
        <dbReference type="Rhea" id="RHEA-COMP:9640"/>
        <dbReference type="Rhea" id="RHEA-COMP:9641"/>
        <dbReference type="Rhea" id="RHEA-COMP:9685"/>
        <dbReference type="ChEBI" id="CHEBI:15378"/>
        <dbReference type="ChEBI" id="CHEBI:16526"/>
        <dbReference type="ChEBI" id="CHEBI:64479"/>
        <dbReference type="ChEBI" id="CHEBI:78449"/>
        <dbReference type="ChEBI" id="CHEBI:78468"/>
        <dbReference type="ChEBI" id="CHEBI:78469"/>
    </reaction>
    <physiologicalReaction direction="left-to-right" evidence="13">
        <dbReference type="Rhea" id="RHEA:41869"/>
    </physiologicalReaction>
</comment>
<evidence type="ECO:0000256" key="11">
    <source>
        <dbReference type="ARBA" id="ARBA00047578"/>
    </source>
</evidence>
<evidence type="ECO:0000256" key="7">
    <source>
        <dbReference type="ARBA" id="ARBA00023160"/>
    </source>
</evidence>
<comment type="similarity">
    <text evidence="2 17 19">Belongs to the thiolase-like superfamily. Beta-ketoacyl-ACP synthases family.</text>
</comment>
<dbReference type="GeneID" id="8229680"/>
<dbReference type="SUPFAM" id="SSF53901">
    <property type="entry name" value="Thiolase-like"/>
    <property type="match status" value="2"/>
</dbReference>
<evidence type="ECO:0000256" key="6">
    <source>
        <dbReference type="ARBA" id="ARBA00023098"/>
    </source>
</evidence>
<comment type="catalytic activity">
    <reaction evidence="10">
        <text>tetradecanoyl-[ACP] + malonyl-[ACP] + H(+) = 3-oxohexadecanoyl-[ACP] + holo-[ACP] + CO2</text>
        <dbReference type="Rhea" id="RHEA:41900"/>
        <dbReference type="Rhea" id="RHEA-COMP:9623"/>
        <dbReference type="Rhea" id="RHEA-COMP:9648"/>
        <dbReference type="Rhea" id="RHEA-COMP:9649"/>
        <dbReference type="Rhea" id="RHEA-COMP:9685"/>
        <dbReference type="ChEBI" id="CHEBI:15378"/>
        <dbReference type="ChEBI" id="CHEBI:16526"/>
        <dbReference type="ChEBI" id="CHEBI:64479"/>
        <dbReference type="ChEBI" id="CHEBI:78449"/>
        <dbReference type="ChEBI" id="CHEBI:78477"/>
        <dbReference type="ChEBI" id="CHEBI:78478"/>
    </reaction>
    <physiologicalReaction direction="left-to-right" evidence="10">
        <dbReference type="Rhea" id="RHEA:41901"/>
    </physiologicalReaction>
</comment>
<dbReference type="NCBIfam" id="NF005589">
    <property type="entry name" value="PRK07314.1"/>
    <property type="match status" value="1"/>
</dbReference>
<dbReference type="EnsemblMetazoa" id="PHUM291700-RA">
    <property type="protein sequence ID" value="PHUM291700-PA"/>
    <property type="gene ID" value="PHUM291700"/>
</dbReference>
<keyword evidence="8 21" id="KW-0012">Acyltransferase</keyword>
<dbReference type="HOGENOM" id="CLU_000022_69_2_1"/>
<evidence type="ECO:0000313" key="23">
    <source>
        <dbReference type="Proteomes" id="UP000009046"/>
    </source>
</evidence>
<keyword evidence="5" id="KW-0276">Fatty acid metabolism</keyword>
<evidence type="ECO:0000256" key="3">
    <source>
        <dbReference type="ARBA" id="ARBA00022516"/>
    </source>
</evidence>
<keyword evidence="23" id="KW-1185">Reference proteome</keyword>
<dbReference type="Proteomes" id="UP000009046">
    <property type="component" value="Unassembled WGS sequence"/>
</dbReference>
<evidence type="ECO:0000256" key="10">
    <source>
        <dbReference type="ARBA" id="ARBA00047451"/>
    </source>
</evidence>
<dbReference type="FunFam" id="3.40.47.10:FF:000015">
    <property type="entry name" value="3-oxoacyl-[acyl-carrier-protein] synthase, mitochondrial"/>
    <property type="match status" value="1"/>
</dbReference>
<accession>E0VLQ4</accession>
<dbReference type="Gene3D" id="3.40.47.10">
    <property type="match status" value="2"/>
</dbReference>
<dbReference type="FunFam" id="3.40.47.10:FF:000024">
    <property type="entry name" value="3-oxoacyl-[acyl-carrier-protein] synthase, mitochondrial"/>
    <property type="match status" value="1"/>
</dbReference>
<evidence type="ECO:0000256" key="4">
    <source>
        <dbReference type="ARBA" id="ARBA00022679"/>
    </source>
</evidence>
<dbReference type="RefSeq" id="XP_002427048.1">
    <property type="nucleotide sequence ID" value="XM_002427003.1"/>
</dbReference>
<evidence type="ECO:0000256" key="1">
    <source>
        <dbReference type="ARBA" id="ARBA00005194"/>
    </source>
</evidence>
<dbReference type="AlphaFoldDB" id="E0VLQ4"/>
<evidence type="ECO:0000313" key="21">
    <source>
        <dbReference type="EMBL" id="EEB14310.1"/>
    </source>
</evidence>
<dbReference type="InterPro" id="IPR017568">
    <property type="entry name" value="3-oxoacyl-ACP_synth-2"/>
</dbReference>
<dbReference type="InterPro" id="IPR000794">
    <property type="entry name" value="Beta-ketoacyl_synthase"/>
</dbReference>
<comment type="catalytic activity">
    <reaction evidence="11">
        <text>dodecanoyl-[ACP] + malonyl-[ACP] + H(+) = 3-oxotetradecanoyl-[ACP] + holo-[ACP] + CO2</text>
        <dbReference type="Rhea" id="RHEA:41884"/>
        <dbReference type="Rhea" id="RHEA-COMP:9623"/>
        <dbReference type="Rhea" id="RHEA-COMP:9644"/>
        <dbReference type="Rhea" id="RHEA-COMP:9645"/>
        <dbReference type="Rhea" id="RHEA-COMP:9685"/>
        <dbReference type="ChEBI" id="CHEBI:15378"/>
        <dbReference type="ChEBI" id="CHEBI:16526"/>
        <dbReference type="ChEBI" id="CHEBI:64479"/>
        <dbReference type="ChEBI" id="CHEBI:65264"/>
        <dbReference type="ChEBI" id="CHEBI:78449"/>
        <dbReference type="ChEBI" id="CHEBI:78473"/>
    </reaction>
    <physiologicalReaction direction="left-to-right" evidence="11">
        <dbReference type="Rhea" id="RHEA:41885"/>
    </physiologicalReaction>
</comment>
<evidence type="ECO:0000256" key="12">
    <source>
        <dbReference type="ARBA" id="ARBA00048506"/>
    </source>
</evidence>
<proteinExistence type="inferred from homology"/>
<dbReference type="InParanoid" id="E0VLQ4"/>
<keyword evidence="7 17" id="KW-0275">Fatty acid biosynthesis</keyword>
<evidence type="ECO:0000256" key="13">
    <source>
        <dbReference type="ARBA" id="ARBA00049109"/>
    </source>
</evidence>
<evidence type="ECO:0000256" key="15">
    <source>
        <dbReference type="ARBA" id="ARBA00049533"/>
    </source>
</evidence>
<evidence type="ECO:0000256" key="17">
    <source>
        <dbReference type="PIRNR" id="PIRNR000447"/>
    </source>
</evidence>
<dbReference type="OMA" id="QIGHCLG"/>
<keyword evidence="6" id="KW-0443">Lipid metabolism</keyword>
<name>E0VLQ4_PEDHC</name>
<dbReference type="GO" id="GO:0006633">
    <property type="term" value="P:fatty acid biosynthetic process"/>
    <property type="evidence" value="ECO:0007669"/>
    <property type="project" value="UniProtKB-KW"/>
</dbReference>
<dbReference type="EMBL" id="DS235278">
    <property type="protein sequence ID" value="EEB14310.1"/>
    <property type="molecule type" value="Genomic_DNA"/>
</dbReference>
<dbReference type="FunCoup" id="E0VLQ4">
    <property type="interactions" value="783"/>
</dbReference>
<evidence type="ECO:0000256" key="5">
    <source>
        <dbReference type="ARBA" id="ARBA00022832"/>
    </source>
</evidence>
<reference evidence="22" key="3">
    <citation type="submission" date="2020-05" db="UniProtKB">
        <authorList>
            <consortium name="EnsemblMetazoa"/>
        </authorList>
    </citation>
    <scope>IDENTIFICATION</scope>
    <source>
        <strain evidence="22">USDA</strain>
    </source>
</reference>
<comment type="pathway">
    <text evidence="1">Lipid metabolism; fatty acid biosynthesis.</text>
</comment>